<accession>A0A429ZPL4</accession>
<sequence>MKLAVIGANGKSGQLIVDKALENGIEVTAITRNDNHSNATHVLKKDLFSLTADDVKDFDVVVDAFGVWEPDKMFEHKTSIEHLIEILSGLDTRLYVVGGAGSLYVDKSKTQQLKDTPDFPEEFKLLVNSMSAGLDVLRKANDVHWVYVSPAADFQADGEESGNYAVAGEILTTNANGESYISYKDYANALIKEILHPTVDKARISVYTK</sequence>
<dbReference type="OrthoDB" id="9785372at2"/>
<dbReference type="Proteomes" id="UP000288490">
    <property type="component" value="Unassembled WGS sequence"/>
</dbReference>
<reference evidence="2 3" key="1">
    <citation type="submission" date="2017-05" db="EMBL/GenBank/DDBJ databases">
        <title>Vagococcus spp. assemblies.</title>
        <authorList>
            <person name="Gulvik C.A."/>
        </authorList>
    </citation>
    <scope>NUCLEOTIDE SEQUENCE [LARGE SCALE GENOMIC DNA]</scope>
    <source>
        <strain evidence="2 3">SS1994</strain>
    </source>
</reference>
<feature type="domain" description="NAD(P)-binding" evidence="1">
    <location>
        <begin position="7"/>
        <end position="197"/>
    </location>
</feature>
<dbReference type="PANTHER" id="PTHR43355">
    <property type="entry name" value="FLAVIN REDUCTASE (NADPH)"/>
    <property type="match status" value="1"/>
</dbReference>
<name>A0A429ZPL4_9ENTE</name>
<gene>
    <name evidence="2" type="ORF">CBF36_02840</name>
</gene>
<dbReference type="EMBL" id="NGJT01000003">
    <property type="protein sequence ID" value="RST95634.1"/>
    <property type="molecule type" value="Genomic_DNA"/>
</dbReference>
<evidence type="ECO:0000313" key="3">
    <source>
        <dbReference type="Proteomes" id="UP000288490"/>
    </source>
</evidence>
<dbReference type="AlphaFoldDB" id="A0A429ZPL4"/>
<dbReference type="PANTHER" id="PTHR43355:SF2">
    <property type="entry name" value="FLAVIN REDUCTASE (NADPH)"/>
    <property type="match status" value="1"/>
</dbReference>
<dbReference type="InterPro" id="IPR016040">
    <property type="entry name" value="NAD(P)-bd_dom"/>
</dbReference>
<keyword evidence="3" id="KW-1185">Reference proteome</keyword>
<dbReference type="Pfam" id="PF13460">
    <property type="entry name" value="NAD_binding_10"/>
    <property type="match status" value="1"/>
</dbReference>
<dbReference type="InterPro" id="IPR051606">
    <property type="entry name" value="Polyketide_Oxido-like"/>
</dbReference>
<dbReference type="RefSeq" id="WP_125956440.1">
    <property type="nucleotide sequence ID" value="NZ_JAQEJV010000003.1"/>
</dbReference>
<dbReference type="Gene3D" id="3.40.50.720">
    <property type="entry name" value="NAD(P)-binding Rossmann-like Domain"/>
    <property type="match status" value="1"/>
</dbReference>
<evidence type="ECO:0000313" key="2">
    <source>
        <dbReference type="EMBL" id="RST95634.1"/>
    </source>
</evidence>
<evidence type="ECO:0000259" key="1">
    <source>
        <dbReference type="Pfam" id="PF13460"/>
    </source>
</evidence>
<comment type="caution">
    <text evidence="2">The sequence shown here is derived from an EMBL/GenBank/DDBJ whole genome shotgun (WGS) entry which is preliminary data.</text>
</comment>
<protein>
    <submittedName>
        <fullName evidence="2">NADH-flavin reductase</fullName>
    </submittedName>
</protein>
<proteinExistence type="predicted"/>
<dbReference type="GO" id="GO:0016646">
    <property type="term" value="F:oxidoreductase activity, acting on the CH-NH group of donors, NAD or NADP as acceptor"/>
    <property type="evidence" value="ECO:0007669"/>
    <property type="project" value="TreeGrafter"/>
</dbReference>
<dbReference type="SUPFAM" id="SSF51735">
    <property type="entry name" value="NAD(P)-binding Rossmann-fold domains"/>
    <property type="match status" value="1"/>
</dbReference>
<organism evidence="2 3">
    <name type="scientific">Vagococcus bubulae</name>
    <dbReference type="NCBI Taxonomy" id="1977868"/>
    <lineage>
        <taxon>Bacteria</taxon>
        <taxon>Bacillati</taxon>
        <taxon>Bacillota</taxon>
        <taxon>Bacilli</taxon>
        <taxon>Lactobacillales</taxon>
        <taxon>Enterococcaceae</taxon>
        <taxon>Vagococcus</taxon>
    </lineage>
</organism>
<dbReference type="InterPro" id="IPR036291">
    <property type="entry name" value="NAD(P)-bd_dom_sf"/>
</dbReference>